<dbReference type="InterPro" id="IPR050902">
    <property type="entry name" value="ABC_Transporter_SBP"/>
</dbReference>
<accession>A0ABT9YAI0</accession>
<evidence type="ECO:0000259" key="2">
    <source>
        <dbReference type="PROSITE" id="PS50983"/>
    </source>
</evidence>
<reference evidence="3 4" key="1">
    <citation type="submission" date="2023-07" db="EMBL/GenBank/DDBJ databases">
        <title>Genomic Encyclopedia of Type Strains, Phase IV (KMG-IV): sequencing the most valuable type-strain genomes for metagenomic binning, comparative biology and taxonomic classification.</title>
        <authorList>
            <person name="Goeker M."/>
        </authorList>
    </citation>
    <scope>NUCLEOTIDE SEQUENCE [LARGE SCALE GENOMIC DNA]</scope>
    <source>
        <strain evidence="3 4">DSM 16980</strain>
    </source>
</reference>
<organism evidence="3 4">
    <name type="scientific">Pectinatus haikarae</name>
    <dbReference type="NCBI Taxonomy" id="349096"/>
    <lineage>
        <taxon>Bacteria</taxon>
        <taxon>Bacillati</taxon>
        <taxon>Bacillota</taxon>
        <taxon>Negativicutes</taxon>
        <taxon>Selenomonadales</taxon>
        <taxon>Selenomonadaceae</taxon>
        <taxon>Pectinatus</taxon>
    </lineage>
</organism>
<dbReference type="Proteomes" id="UP001239167">
    <property type="component" value="Unassembled WGS sequence"/>
</dbReference>
<keyword evidence="4" id="KW-1185">Reference proteome</keyword>
<gene>
    <name evidence="3" type="ORF">J2S01_002461</name>
</gene>
<dbReference type="SUPFAM" id="SSF53807">
    <property type="entry name" value="Helical backbone' metal receptor"/>
    <property type="match status" value="1"/>
</dbReference>
<name>A0ABT9YAI0_9FIRM</name>
<comment type="similarity">
    <text evidence="1">Belongs to the bacterial solute-binding protein 8 family.</text>
</comment>
<feature type="domain" description="Fe/B12 periplasmic-binding" evidence="2">
    <location>
        <begin position="11"/>
        <end position="282"/>
    </location>
</feature>
<dbReference type="PANTHER" id="PTHR30535:SF7">
    <property type="entry name" value="IRON(III) DICITRATE-BINDING PROTEIN"/>
    <property type="match status" value="1"/>
</dbReference>
<dbReference type="InterPro" id="IPR002491">
    <property type="entry name" value="ABC_transptr_periplasmic_BD"/>
</dbReference>
<dbReference type="PANTHER" id="PTHR30535">
    <property type="entry name" value="VITAMIN B12-BINDING PROTEIN"/>
    <property type="match status" value="1"/>
</dbReference>
<protein>
    <submittedName>
        <fullName evidence="3">Iron complex transport system substrate-binding protein</fullName>
    </submittedName>
</protein>
<dbReference type="Gene3D" id="3.40.50.1980">
    <property type="entry name" value="Nitrogenase molybdenum iron protein domain"/>
    <property type="match status" value="2"/>
</dbReference>
<sequence>MQLIFEHPPRRVITFWQNSTETLLALGLQDRIVAAVGIPYRGCIKEEYQQAYDSIPIKQMQILDKENILMLRPDFILGWGSTFRPEYIGTTEFWRSREINTYIASSTTRNAKAKTIEDEYKYIMDMGTIFGRRKRASALVKQMERELAFVENRTAGHKKPRTIIMEKQKDILRLYGRNTLAGDILTKVNGDIIDIGATISYEQLIAENPEVIFLIVSENDYRNASVITQQIYENPALQDIIAVREHRIYTLPLFMVYSSAVRTYDGIREMAQDLYPELYEEVPQN</sequence>
<evidence type="ECO:0000313" key="4">
    <source>
        <dbReference type="Proteomes" id="UP001239167"/>
    </source>
</evidence>
<evidence type="ECO:0000313" key="3">
    <source>
        <dbReference type="EMBL" id="MDQ0204729.1"/>
    </source>
</evidence>
<evidence type="ECO:0000256" key="1">
    <source>
        <dbReference type="ARBA" id="ARBA00008814"/>
    </source>
</evidence>
<dbReference type="RefSeq" id="WP_432748935.1">
    <property type="nucleotide sequence ID" value="NZ_CP116940.1"/>
</dbReference>
<dbReference type="EMBL" id="JAUSUE010000020">
    <property type="protein sequence ID" value="MDQ0204729.1"/>
    <property type="molecule type" value="Genomic_DNA"/>
</dbReference>
<dbReference type="PROSITE" id="PS50983">
    <property type="entry name" value="FE_B12_PBP"/>
    <property type="match status" value="1"/>
</dbReference>
<proteinExistence type="inferred from homology"/>
<comment type="caution">
    <text evidence="3">The sequence shown here is derived from an EMBL/GenBank/DDBJ whole genome shotgun (WGS) entry which is preliminary data.</text>
</comment>
<dbReference type="Pfam" id="PF01497">
    <property type="entry name" value="Peripla_BP_2"/>
    <property type="match status" value="1"/>
</dbReference>